<dbReference type="EMBL" id="JYDQ01000456">
    <property type="protein sequence ID" value="KRY07466.1"/>
    <property type="molecule type" value="Genomic_DNA"/>
</dbReference>
<comment type="caution">
    <text evidence="2">The sequence shown here is derived from an EMBL/GenBank/DDBJ whole genome shotgun (WGS) entry which is preliminary data.</text>
</comment>
<gene>
    <name evidence="2" type="ORF">T12_14841</name>
    <name evidence="1" type="ORF">T12_2237</name>
</gene>
<evidence type="ECO:0000313" key="3">
    <source>
        <dbReference type="Proteomes" id="UP000054783"/>
    </source>
</evidence>
<dbReference type="AlphaFoldDB" id="A0A0V0Z5W3"/>
<sequence length="60" mass="7055">MDKMCTLYVSNCNQEQVKYLRMFVMPHLEQTDVNMTKHGVQSERKLKPVQLMLSVIIDVI</sequence>
<evidence type="ECO:0000313" key="2">
    <source>
        <dbReference type="EMBL" id="KRY07466.1"/>
    </source>
</evidence>
<accession>A0A0V0Z5W3</accession>
<dbReference type="Proteomes" id="UP000054783">
    <property type="component" value="Unassembled WGS sequence"/>
</dbReference>
<name>A0A0V0Z5W3_9BILA</name>
<keyword evidence="3" id="KW-1185">Reference proteome</keyword>
<proteinExistence type="predicted"/>
<protein>
    <submittedName>
        <fullName evidence="2">Uncharacterized protein</fullName>
    </submittedName>
</protein>
<organism evidence="2 3">
    <name type="scientific">Trichinella patagoniensis</name>
    <dbReference type="NCBI Taxonomy" id="990121"/>
    <lineage>
        <taxon>Eukaryota</taxon>
        <taxon>Metazoa</taxon>
        <taxon>Ecdysozoa</taxon>
        <taxon>Nematoda</taxon>
        <taxon>Enoplea</taxon>
        <taxon>Dorylaimia</taxon>
        <taxon>Trichinellida</taxon>
        <taxon>Trichinellidae</taxon>
        <taxon>Trichinella</taxon>
    </lineage>
</organism>
<dbReference type="EMBL" id="JYDQ01000749">
    <property type="protein sequence ID" value="KRY06550.1"/>
    <property type="molecule type" value="Genomic_DNA"/>
</dbReference>
<reference evidence="2 3" key="1">
    <citation type="submission" date="2015-01" db="EMBL/GenBank/DDBJ databases">
        <title>Evolution of Trichinella species and genotypes.</title>
        <authorList>
            <person name="Korhonen P.K."/>
            <person name="Edoardo P."/>
            <person name="Giuseppe L.R."/>
            <person name="Gasser R.B."/>
        </authorList>
    </citation>
    <scope>NUCLEOTIDE SEQUENCE [LARGE SCALE GENOMIC DNA]</scope>
    <source>
        <strain evidence="2">ISS2496</strain>
    </source>
</reference>
<evidence type="ECO:0000313" key="1">
    <source>
        <dbReference type="EMBL" id="KRY06550.1"/>
    </source>
</evidence>
<dbReference type="OrthoDB" id="5922828at2759"/>